<comment type="caution">
    <text evidence="1">The sequence shown here is derived from an EMBL/GenBank/DDBJ whole genome shotgun (WGS) entry which is preliminary data.</text>
</comment>
<evidence type="ECO:0008006" key="3">
    <source>
        <dbReference type="Google" id="ProtNLM"/>
    </source>
</evidence>
<gene>
    <name evidence="1" type="ORF">A2633_06100</name>
</gene>
<evidence type="ECO:0000313" key="2">
    <source>
        <dbReference type="Proteomes" id="UP000177152"/>
    </source>
</evidence>
<name>A0A1G2K771_9BACT</name>
<dbReference type="InterPro" id="IPR038380">
    <property type="entry name" value="Ribosomal_bS21_sf"/>
</dbReference>
<evidence type="ECO:0000313" key="1">
    <source>
        <dbReference type="EMBL" id="OGZ95267.1"/>
    </source>
</evidence>
<dbReference type="AlphaFoldDB" id="A0A1G2K771"/>
<dbReference type="Proteomes" id="UP000177152">
    <property type="component" value="Unassembled WGS sequence"/>
</dbReference>
<proteinExistence type="predicted"/>
<organism evidence="1 2">
    <name type="scientific">Candidatus Sungbacteria bacterium RIFCSPHIGHO2_01_FULL_47_32</name>
    <dbReference type="NCBI Taxonomy" id="1802264"/>
    <lineage>
        <taxon>Bacteria</taxon>
        <taxon>Candidatus Sungiibacteriota</taxon>
    </lineage>
</organism>
<reference evidence="1 2" key="1">
    <citation type="journal article" date="2016" name="Nat. Commun.">
        <title>Thousands of microbial genomes shed light on interconnected biogeochemical processes in an aquifer system.</title>
        <authorList>
            <person name="Anantharaman K."/>
            <person name="Brown C.T."/>
            <person name="Hug L.A."/>
            <person name="Sharon I."/>
            <person name="Castelle C.J."/>
            <person name="Probst A.J."/>
            <person name="Thomas B.C."/>
            <person name="Singh A."/>
            <person name="Wilkins M.J."/>
            <person name="Karaoz U."/>
            <person name="Brodie E.L."/>
            <person name="Williams K.H."/>
            <person name="Hubbard S.S."/>
            <person name="Banfield J.F."/>
        </authorList>
    </citation>
    <scope>NUCLEOTIDE SEQUENCE [LARGE SCALE GENOMIC DNA]</scope>
</reference>
<dbReference type="EMBL" id="MHQC01000014">
    <property type="protein sequence ID" value="OGZ95267.1"/>
    <property type="molecule type" value="Genomic_DNA"/>
</dbReference>
<dbReference type="Gene3D" id="1.20.5.1150">
    <property type="entry name" value="Ribosomal protein S8"/>
    <property type="match status" value="1"/>
</dbReference>
<accession>A0A1G2K771</accession>
<sequence>MVFVRKKEKETSAAMLRRFSRMVQQSGVLIQARKGNAFKKPMNKRAMRVQALRRITKRAAREKLSKLGRIEAPKKR</sequence>
<protein>
    <recommendedName>
        <fullName evidence="3">30S ribosomal protein S21</fullName>
    </recommendedName>
</protein>